<keyword evidence="2" id="KW-1185">Reference proteome</keyword>
<reference evidence="2" key="1">
    <citation type="journal article" date="2023" name="Front. Plant Sci.">
        <title>Chromosomal-level genome assembly of Melastoma candidum provides insights into trichome evolution.</title>
        <authorList>
            <person name="Zhong Y."/>
            <person name="Wu W."/>
            <person name="Sun C."/>
            <person name="Zou P."/>
            <person name="Liu Y."/>
            <person name="Dai S."/>
            <person name="Zhou R."/>
        </authorList>
    </citation>
    <scope>NUCLEOTIDE SEQUENCE [LARGE SCALE GENOMIC DNA]</scope>
</reference>
<sequence>MCPAPVHAESVDGHIGRRQDHIDGGATAPWAAARLCSEGRHLGALEEFTHRAIRVENLLADGQGGRASLVVLSSPPPGRNGGGRGSGGIEGLEEVEDDGALGRGEAAVPEEMKSETTARWEGEKRPYQRRWMEMGPERRGP</sequence>
<organism evidence="1 2">
    <name type="scientific">Melastoma candidum</name>
    <dbReference type="NCBI Taxonomy" id="119954"/>
    <lineage>
        <taxon>Eukaryota</taxon>
        <taxon>Viridiplantae</taxon>
        <taxon>Streptophyta</taxon>
        <taxon>Embryophyta</taxon>
        <taxon>Tracheophyta</taxon>
        <taxon>Spermatophyta</taxon>
        <taxon>Magnoliopsida</taxon>
        <taxon>eudicotyledons</taxon>
        <taxon>Gunneridae</taxon>
        <taxon>Pentapetalae</taxon>
        <taxon>rosids</taxon>
        <taxon>malvids</taxon>
        <taxon>Myrtales</taxon>
        <taxon>Melastomataceae</taxon>
        <taxon>Melastomatoideae</taxon>
        <taxon>Melastomateae</taxon>
        <taxon>Melastoma</taxon>
    </lineage>
</organism>
<gene>
    <name evidence="1" type="ORF">MLD38_001028</name>
</gene>
<evidence type="ECO:0000313" key="1">
    <source>
        <dbReference type="EMBL" id="KAI4388723.1"/>
    </source>
</evidence>
<comment type="caution">
    <text evidence="1">The sequence shown here is derived from an EMBL/GenBank/DDBJ whole genome shotgun (WGS) entry which is preliminary data.</text>
</comment>
<dbReference type="EMBL" id="CM042880">
    <property type="protein sequence ID" value="KAI4388723.1"/>
    <property type="molecule type" value="Genomic_DNA"/>
</dbReference>
<name>A0ACB9SBX6_9MYRT</name>
<dbReference type="Proteomes" id="UP001057402">
    <property type="component" value="Chromosome 1"/>
</dbReference>
<accession>A0ACB9SBX6</accession>
<evidence type="ECO:0000313" key="2">
    <source>
        <dbReference type="Proteomes" id="UP001057402"/>
    </source>
</evidence>
<proteinExistence type="predicted"/>
<protein>
    <submittedName>
        <fullName evidence="1">Uncharacterized protein</fullName>
    </submittedName>
</protein>